<keyword evidence="3" id="KW-0731">Sigma factor</keyword>
<dbReference type="Proteomes" id="UP000199310">
    <property type="component" value="Unassembled WGS sequence"/>
</dbReference>
<dbReference type="RefSeq" id="WP_089895179.1">
    <property type="nucleotide sequence ID" value="NZ_FOJG01000001.1"/>
</dbReference>
<gene>
    <name evidence="7" type="ORF">SAMN04488122_2540</name>
</gene>
<dbReference type="InterPro" id="IPR013325">
    <property type="entry name" value="RNA_pol_sigma_r2"/>
</dbReference>
<dbReference type="Pfam" id="PF08281">
    <property type="entry name" value="Sigma70_r4_2"/>
    <property type="match status" value="1"/>
</dbReference>
<organism evidence="7 8">
    <name type="scientific">Chitinophaga arvensicola</name>
    <dbReference type="NCBI Taxonomy" id="29529"/>
    <lineage>
        <taxon>Bacteria</taxon>
        <taxon>Pseudomonadati</taxon>
        <taxon>Bacteroidota</taxon>
        <taxon>Chitinophagia</taxon>
        <taxon>Chitinophagales</taxon>
        <taxon>Chitinophagaceae</taxon>
        <taxon>Chitinophaga</taxon>
    </lineage>
</organism>
<dbReference type="Gene3D" id="1.10.10.10">
    <property type="entry name" value="Winged helix-like DNA-binding domain superfamily/Winged helix DNA-binding domain"/>
    <property type="match status" value="1"/>
</dbReference>
<dbReference type="AlphaFoldDB" id="A0A1I0RAC0"/>
<dbReference type="InterPro" id="IPR036388">
    <property type="entry name" value="WH-like_DNA-bd_sf"/>
</dbReference>
<dbReference type="Gene3D" id="1.10.1740.10">
    <property type="match status" value="1"/>
</dbReference>
<dbReference type="NCBIfam" id="TIGR02937">
    <property type="entry name" value="sigma70-ECF"/>
    <property type="match status" value="1"/>
</dbReference>
<protein>
    <submittedName>
        <fullName evidence="7">RNA polymerase sigma-70 factor, ECF subfamily</fullName>
    </submittedName>
</protein>
<dbReference type="InterPro" id="IPR013249">
    <property type="entry name" value="RNA_pol_sigma70_r4_t2"/>
</dbReference>
<feature type="domain" description="RNA polymerase sigma-70 region 2" evidence="5">
    <location>
        <begin position="23"/>
        <end position="85"/>
    </location>
</feature>
<sequence length="179" mass="20852">MDVQKVLKEGESRNAGVVVQYFNAYFEVLHAYAYTILRDNDEAKDAVQAVFLKLWEKREELQEEQSVKSYLYTSVYHQCLNIVRHGKIKQKYIEQSDVTAHEPGNDLTSKERSLQILREIDKLPDQCKLIFSKSRFEGMKYAEIAAELGLSVKTIEAQIGKALRILRKKLFSIFIFIVW</sequence>
<keyword evidence="8" id="KW-1185">Reference proteome</keyword>
<evidence type="ECO:0000313" key="8">
    <source>
        <dbReference type="Proteomes" id="UP000199310"/>
    </source>
</evidence>
<dbReference type="PANTHER" id="PTHR43133:SF46">
    <property type="entry name" value="RNA POLYMERASE SIGMA-70 FACTOR ECF SUBFAMILY"/>
    <property type="match status" value="1"/>
</dbReference>
<dbReference type="SUPFAM" id="SSF88659">
    <property type="entry name" value="Sigma3 and sigma4 domains of RNA polymerase sigma factors"/>
    <property type="match status" value="1"/>
</dbReference>
<dbReference type="STRING" id="29529.SAMN04488122_2540"/>
<dbReference type="NCBIfam" id="TIGR02985">
    <property type="entry name" value="Sig70_bacteroi1"/>
    <property type="match status" value="1"/>
</dbReference>
<comment type="similarity">
    <text evidence="1">Belongs to the sigma-70 factor family. ECF subfamily.</text>
</comment>
<evidence type="ECO:0000256" key="2">
    <source>
        <dbReference type="ARBA" id="ARBA00023015"/>
    </source>
</evidence>
<evidence type="ECO:0000313" key="7">
    <source>
        <dbReference type="EMBL" id="SEW37733.1"/>
    </source>
</evidence>
<dbReference type="InterPro" id="IPR007627">
    <property type="entry name" value="RNA_pol_sigma70_r2"/>
</dbReference>
<dbReference type="SUPFAM" id="SSF88946">
    <property type="entry name" value="Sigma2 domain of RNA polymerase sigma factors"/>
    <property type="match status" value="1"/>
</dbReference>
<evidence type="ECO:0000259" key="5">
    <source>
        <dbReference type="Pfam" id="PF04542"/>
    </source>
</evidence>
<dbReference type="InterPro" id="IPR039425">
    <property type="entry name" value="RNA_pol_sigma-70-like"/>
</dbReference>
<evidence type="ECO:0000256" key="4">
    <source>
        <dbReference type="ARBA" id="ARBA00023163"/>
    </source>
</evidence>
<dbReference type="GO" id="GO:0006352">
    <property type="term" value="P:DNA-templated transcription initiation"/>
    <property type="evidence" value="ECO:0007669"/>
    <property type="project" value="InterPro"/>
</dbReference>
<dbReference type="EMBL" id="FOJG01000001">
    <property type="protein sequence ID" value="SEW37733.1"/>
    <property type="molecule type" value="Genomic_DNA"/>
</dbReference>
<dbReference type="InterPro" id="IPR014327">
    <property type="entry name" value="RNA_pol_sigma70_bacteroid"/>
</dbReference>
<dbReference type="GO" id="GO:0003677">
    <property type="term" value="F:DNA binding"/>
    <property type="evidence" value="ECO:0007669"/>
    <property type="project" value="InterPro"/>
</dbReference>
<evidence type="ECO:0000256" key="1">
    <source>
        <dbReference type="ARBA" id="ARBA00010641"/>
    </source>
</evidence>
<dbReference type="InterPro" id="IPR013324">
    <property type="entry name" value="RNA_pol_sigma_r3/r4-like"/>
</dbReference>
<proteinExistence type="inferred from homology"/>
<keyword evidence="2" id="KW-0805">Transcription regulation</keyword>
<name>A0A1I0RAC0_9BACT</name>
<evidence type="ECO:0000256" key="3">
    <source>
        <dbReference type="ARBA" id="ARBA00023082"/>
    </source>
</evidence>
<dbReference type="InterPro" id="IPR014284">
    <property type="entry name" value="RNA_pol_sigma-70_dom"/>
</dbReference>
<dbReference type="GO" id="GO:0016987">
    <property type="term" value="F:sigma factor activity"/>
    <property type="evidence" value="ECO:0007669"/>
    <property type="project" value="UniProtKB-KW"/>
</dbReference>
<dbReference type="Pfam" id="PF04542">
    <property type="entry name" value="Sigma70_r2"/>
    <property type="match status" value="1"/>
</dbReference>
<reference evidence="8" key="1">
    <citation type="submission" date="2016-10" db="EMBL/GenBank/DDBJ databases">
        <authorList>
            <person name="Varghese N."/>
            <person name="Submissions S."/>
        </authorList>
    </citation>
    <scope>NUCLEOTIDE SEQUENCE [LARGE SCALE GENOMIC DNA]</scope>
    <source>
        <strain evidence="8">DSM 3695</strain>
    </source>
</reference>
<feature type="domain" description="RNA polymerase sigma factor 70 region 4 type 2" evidence="6">
    <location>
        <begin position="114"/>
        <end position="164"/>
    </location>
</feature>
<evidence type="ECO:0000259" key="6">
    <source>
        <dbReference type="Pfam" id="PF08281"/>
    </source>
</evidence>
<dbReference type="OrthoDB" id="1524077at2"/>
<keyword evidence="4" id="KW-0804">Transcription</keyword>
<dbReference type="PANTHER" id="PTHR43133">
    <property type="entry name" value="RNA POLYMERASE ECF-TYPE SIGMA FACTO"/>
    <property type="match status" value="1"/>
</dbReference>
<accession>A0A1I0RAC0</accession>